<dbReference type="GO" id="GO:0005886">
    <property type="term" value="C:plasma membrane"/>
    <property type="evidence" value="ECO:0007669"/>
    <property type="project" value="UniProtKB-SubCell"/>
</dbReference>
<dbReference type="GO" id="GO:0008360">
    <property type="term" value="P:regulation of cell shape"/>
    <property type="evidence" value="ECO:0007669"/>
    <property type="project" value="UniProtKB-KW"/>
</dbReference>
<evidence type="ECO:0000256" key="4">
    <source>
        <dbReference type="ARBA" id="ARBA00022618"/>
    </source>
</evidence>
<gene>
    <name evidence="24" type="primary">ftsW</name>
    <name evidence="24" type="ORF">FLP23_08125</name>
</gene>
<dbReference type="EC" id="2.4.99.28" evidence="19"/>
<dbReference type="GO" id="GO:0032153">
    <property type="term" value="C:cell division site"/>
    <property type="evidence" value="ECO:0007669"/>
    <property type="project" value="TreeGrafter"/>
</dbReference>
<evidence type="ECO:0000256" key="3">
    <source>
        <dbReference type="ARBA" id="ARBA00022475"/>
    </source>
</evidence>
<evidence type="ECO:0000256" key="13">
    <source>
        <dbReference type="ARBA" id="ARBA00023316"/>
    </source>
</evidence>
<protein>
    <recommendedName>
        <fullName evidence="17">Probable peptidoglycan glycosyltransferase FtsW</fullName>
        <ecNumber evidence="19">2.4.99.28</ecNumber>
    </recommendedName>
    <alternativeName>
        <fullName evidence="18">Cell division protein FtsW</fullName>
    </alternativeName>
    <alternativeName>
        <fullName evidence="15">Cell wall polymerase</fullName>
    </alternativeName>
    <alternativeName>
        <fullName evidence="14">Peptidoglycan polymerase</fullName>
    </alternativeName>
</protein>
<dbReference type="GO" id="GO:0071555">
    <property type="term" value="P:cell wall organization"/>
    <property type="evidence" value="ECO:0007669"/>
    <property type="project" value="UniProtKB-KW"/>
</dbReference>
<feature type="transmembrane region" description="Helical" evidence="23">
    <location>
        <begin position="231"/>
        <end position="250"/>
    </location>
</feature>
<dbReference type="PROSITE" id="PS00428">
    <property type="entry name" value="FTSW_RODA_SPOVE"/>
    <property type="match status" value="1"/>
</dbReference>
<feature type="transmembrane region" description="Helical" evidence="23">
    <location>
        <begin position="52"/>
        <end position="73"/>
    </location>
</feature>
<dbReference type="KEGG" id="lyk:FLP23_08125"/>
<evidence type="ECO:0000313" key="24">
    <source>
        <dbReference type="EMBL" id="QEO09972.1"/>
    </source>
</evidence>
<keyword evidence="7 23" id="KW-0812">Transmembrane</keyword>
<evidence type="ECO:0000256" key="21">
    <source>
        <dbReference type="ARBA" id="ARBA00049966"/>
    </source>
</evidence>
<feature type="transmembrane region" description="Helical" evidence="23">
    <location>
        <begin position="121"/>
        <end position="140"/>
    </location>
</feature>
<feature type="transmembrane region" description="Helical" evidence="23">
    <location>
        <begin position="354"/>
        <end position="379"/>
    </location>
</feature>
<keyword evidence="8" id="KW-0133">Cell shape</keyword>
<evidence type="ECO:0000313" key="25">
    <source>
        <dbReference type="Proteomes" id="UP000322159"/>
    </source>
</evidence>
<keyword evidence="6" id="KW-0808">Transferase</keyword>
<keyword evidence="10 23" id="KW-1133">Transmembrane helix</keyword>
<dbReference type="EMBL" id="CP043504">
    <property type="protein sequence ID" value="QEO09972.1"/>
    <property type="molecule type" value="Genomic_DNA"/>
</dbReference>
<comment type="pathway">
    <text evidence="2">Cell wall biogenesis; peptidoglycan biosynthesis.</text>
</comment>
<feature type="transmembrane region" description="Helical" evidence="23">
    <location>
        <begin position="160"/>
        <end position="179"/>
    </location>
</feature>
<name>A0A5C1YAP6_9MICO</name>
<feature type="transmembrane region" description="Helical" evidence="23">
    <location>
        <begin position="319"/>
        <end position="342"/>
    </location>
</feature>
<feature type="transmembrane region" description="Helical" evidence="23">
    <location>
        <begin position="186"/>
        <end position="203"/>
    </location>
</feature>
<evidence type="ECO:0000256" key="6">
    <source>
        <dbReference type="ARBA" id="ARBA00022679"/>
    </source>
</evidence>
<dbReference type="GO" id="GO:0009252">
    <property type="term" value="P:peptidoglycan biosynthetic process"/>
    <property type="evidence" value="ECO:0007669"/>
    <property type="project" value="UniProtKB-KW"/>
</dbReference>
<evidence type="ECO:0000256" key="9">
    <source>
        <dbReference type="ARBA" id="ARBA00022984"/>
    </source>
</evidence>
<evidence type="ECO:0000256" key="19">
    <source>
        <dbReference type="ARBA" id="ARBA00044770"/>
    </source>
</evidence>
<evidence type="ECO:0000256" key="15">
    <source>
        <dbReference type="ARBA" id="ARBA00033270"/>
    </source>
</evidence>
<keyword evidence="9" id="KW-0573">Peptidoglycan synthesis</keyword>
<keyword evidence="3" id="KW-1003">Cell membrane</keyword>
<evidence type="ECO:0000256" key="7">
    <source>
        <dbReference type="ARBA" id="ARBA00022692"/>
    </source>
</evidence>
<dbReference type="GO" id="GO:0008955">
    <property type="term" value="F:peptidoglycan glycosyltransferase activity"/>
    <property type="evidence" value="ECO:0007669"/>
    <property type="project" value="UniProtKB-EC"/>
</dbReference>
<keyword evidence="13" id="KW-0961">Cell wall biogenesis/degradation</keyword>
<feature type="transmembrane region" description="Helical" evidence="23">
    <location>
        <begin position="93"/>
        <end position="114"/>
    </location>
</feature>
<keyword evidence="5" id="KW-0328">Glycosyltransferase</keyword>
<dbReference type="NCBIfam" id="TIGR02614">
    <property type="entry name" value="ftsW"/>
    <property type="match status" value="1"/>
</dbReference>
<feature type="transmembrane region" description="Helical" evidence="23">
    <location>
        <begin position="209"/>
        <end position="226"/>
    </location>
</feature>
<evidence type="ECO:0000256" key="14">
    <source>
        <dbReference type="ARBA" id="ARBA00032370"/>
    </source>
</evidence>
<dbReference type="GO" id="GO:0015648">
    <property type="term" value="F:lipid-linked peptidoglycan transporter activity"/>
    <property type="evidence" value="ECO:0007669"/>
    <property type="project" value="TreeGrafter"/>
</dbReference>
<feature type="transmembrane region" description="Helical" evidence="23">
    <location>
        <begin position="385"/>
        <end position="407"/>
    </location>
</feature>
<comment type="subcellular location">
    <subcellularLocation>
        <location evidence="1">Cell membrane</location>
        <topology evidence="1">Multi-pass membrane protein</topology>
    </subcellularLocation>
</comment>
<feature type="region of interest" description="Disordered" evidence="22">
    <location>
        <begin position="1"/>
        <end position="31"/>
    </location>
</feature>
<dbReference type="PANTHER" id="PTHR30474">
    <property type="entry name" value="CELL CYCLE PROTEIN"/>
    <property type="match status" value="1"/>
</dbReference>
<evidence type="ECO:0000256" key="16">
    <source>
        <dbReference type="ARBA" id="ARBA00038053"/>
    </source>
</evidence>
<keyword evidence="11 23" id="KW-0472">Membrane</keyword>
<evidence type="ECO:0000256" key="11">
    <source>
        <dbReference type="ARBA" id="ARBA00023136"/>
    </source>
</evidence>
<evidence type="ECO:0000256" key="23">
    <source>
        <dbReference type="SAM" id="Phobius"/>
    </source>
</evidence>
<organism evidence="24 25">
    <name type="scientific">Protaetiibacter larvae</name>
    <dbReference type="NCBI Taxonomy" id="2592654"/>
    <lineage>
        <taxon>Bacteria</taxon>
        <taxon>Bacillati</taxon>
        <taxon>Actinomycetota</taxon>
        <taxon>Actinomycetes</taxon>
        <taxon>Micrococcales</taxon>
        <taxon>Microbacteriaceae</taxon>
        <taxon>Protaetiibacter</taxon>
    </lineage>
</organism>
<evidence type="ECO:0000256" key="1">
    <source>
        <dbReference type="ARBA" id="ARBA00004651"/>
    </source>
</evidence>
<dbReference type="OrthoDB" id="9768187at2"/>
<dbReference type="Proteomes" id="UP000322159">
    <property type="component" value="Chromosome"/>
</dbReference>
<dbReference type="InterPro" id="IPR018365">
    <property type="entry name" value="Cell_cycle_FtsW-rel_CS"/>
</dbReference>
<sequence length="420" mass="44649">MTTTRPPARPRRTPPPQAPVAEPHPRDAAAAPRGSAAVVAVRRIFAAETPEYFVLLGTTLFLVVFGLVMVLSSSSIESRVEDGDFFAQASRQGLFALFGIPLMLIAARAPVIFWKRWAWHAIIAAIVLQFLVVATGLGVGNGYNTNWLRLGSFTFQPSETVKLALIVWLAFIISSKAALMHEWKHVALPIGPIAGGAIFFVLLGNDLGTAVILLAMVLGALFFGGIRLRIIAASIAVVGVLGLIAVQLSSSRSDRISAWLGGCMDPALAEKDCYQTLHGWQALANGGLFGVGLGNSSSKWNWLPEADNDFIFAIIGEELGLIGAVLVLVLFAILAVCFVRIIRRQNELFAKVATSVAMVWIIGQAFVNIAVVLGLLPVLGVPLPLVSAGGSSLVTTLAAIGIVLSFARARPETRSGELAR</sequence>
<evidence type="ECO:0000256" key="8">
    <source>
        <dbReference type="ARBA" id="ARBA00022960"/>
    </source>
</evidence>
<accession>A0A5C1YAP6</accession>
<dbReference type="RefSeq" id="WP_149325390.1">
    <property type="nucleotide sequence ID" value="NZ_CP043504.1"/>
</dbReference>
<dbReference type="InterPro" id="IPR013437">
    <property type="entry name" value="FtsW"/>
</dbReference>
<dbReference type="GO" id="GO:0051301">
    <property type="term" value="P:cell division"/>
    <property type="evidence" value="ECO:0007669"/>
    <property type="project" value="UniProtKB-KW"/>
</dbReference>
<evidence type="ECO:0000256" key="10">
    <source>
        <dbReference type="ARBA" id="ARBA00022989"/>
    </source>
</evidence>
<evidence type="ECO:0000256" key="20">
    <source>
        <dbReference type="ARBA" id="ARBA00049902"/>
    </source>
</evidence>
<comment type="similarity">
    <text evidence="16">Belongs to the SEDS family. FtsW subfamily.</text>
</comment>
<evidence type="ECO:0000256" key="22">
    <source>
        <dbReference type="SAM" id="MobiDB-lite"/>
    </source>
</evidence>
<evidence type="ECO:0000256" key="2">
    <source>
        <dbReference type="ARBA" id="ARBA00004752"/>
    </source>
</evidence>
<dbReference type="InterPro" id="IPR001182">
    <property type="entry name" value="FtsW/RodA"/>
</dbReference>
<reference evidence="24 25" key="1">
    <citation type="submission" date="2019-09" db="EMBL/GenBank/DDBJ databases">
        <title>Genome sequencing of strain KACC 19322.</title>
        <authorList>
            <person name="Heo J."/>
            <person name="Kim S.-J."/>
            <person name="Kim J.-S."/>
            <person name="Hong S.-B."/>
            <person name="Kwon S.-W."/>
        </authorList>
    </citation>
    <scope>NUCLEOTIDE SEQUENCE [LARGE SCALE GENOMIC DNA]</scope>
    <source>
        <strain evidence="24 25">KACC 19322</strain>
    </source>
</reference>
<evidence type="ECO:0000256" key="18">
    <source>
        <dbReference type="ARBA" id="ARBA00041418"/>
    </source>
</evidence>
<comment type="function">
    <text evidence="21">Peptidoglycan polymerase that is essential for cell division.</text>
</comment>
<keyword evidence="25" id="KW-1185">Reference proteome</keyword>
<dbReference type="AlphaFoldDB" id="A0A5C1YAP6"/>
<dbReference type="PANTHER" id="PTHR30474:SF2">
    <property type="entry name" value="PEPTIDOGLYCAN GLYCOSYLTRANSFERASE FTSW-RELATED"/>
    <property type="match status" value="1"/>
</dbReference>
<dbReference type="Pfam" id="PF01098">
    <property type="entry name" value="FTSW_RODA_SPOVE"/>
    <property type="match status" value="1"/>
</dbReference>
<evidence type="ECO:0000256" key="12">
    <source>
        <dbReference type="ARBA" id="ARBA00023306"/>
    </source>
</evidence>
<proteinExistence type="inferred from homology"/>
<evidence type="ECO:0000256" key="17">
    <source>
        <dbReference type="ARBA" id="ARBA00041185"/>
    </source>
</evidence>
<keyword evidence="4" id="KW-0132">Cell division</keyword>
<evidence type="ECO:0000256" key="5">
    <source>
        <dbReference type="ARBA" id="ARBA00022676"/>
    </source>
</evidence>
<keyword evidence="12" id="KW-0131">Cell cycle</keyword>
<comment type="catalytic activity">
    <reaction evidence="20">
        <text>[GlcNAc-(1-&gt;4)-Mur2Ac(oyl-L-Ala-gamma-D-Glu-L-Lys-D-Ala-D-Ala)](n)-di-trans,octa-cis-undecaprenyl diphosphate + beta-D-GlcNAc-(1-&gt;4)-Mur2Ac(oyl-L-Ala-gamma-D-Glu-L-Lys-D-Ala-D-Ala)-di-trans,octa-cis-undecaprenyl diphosphate = [GlcNAc-(1-&gt;4)-Mur2Ac(oyl-L-Ala-gamma-D-Glu-L-Lys-D-Ala-D-Ala)](n+1)-di-trans,octa-cis-undecaprenyl diphosphate + di-trans,octa-cis-undecaprenyl diphosphate + H(+)</text>
        <dbReference type="Rhea" id="RHEA:23708"/>
        <dbReference type="Rhea" id="RHEA-COMP:9602"/>
        <dbReference type="Rhea" id="RHEA-COMP:9603"/>
        <dbReference type="ChEBI" id="CHEBI:15378"/>
        <dbReference type="ChEBI" id="CHEBI:58405"/>
        <dbReference type="ChEBI" id="CHEBI:60033"/>
        <dbReference type="ChEBI" id="CHEBI:78435"/>
        <dbReference type="EC" id="2.4.99.28"/>
    </reaction>
</comment>